<dbReference type="EMBL" id="JAFJYC010000002">
    <property type="protein sequence ID" value="MBT9433014.1"/>
    <property type="molecule type" value="Genomic_DNA"/>
</dbReference>
<evidence type="ECO:0000313" key="2">
    <source>
        <dbReference type="Proteomes" id="UP000811282"/>
    </source>
</evidence>
<sequence length="64" mass="6728">MQIGKLICADNDNLEKVRRGRITGSCMVLSITSASFAGASEGVKVIIIGQFLASQNGSEIISLD</sequence>
<protein>
    <submittedName>
        <fullName evidence="1">Uncharacterized protein</fullName>
    </submittedName>
</protein>
<comment type="caution">
    <text evidence="1">The sequence shown here is derived from an EMBL/GenBank/DDBJ whole genome shotgun (WGS) entry which is preliminary data.</text>
</comment>
<dbReference type="RefSeq" id="WP_215670500.1">
    <property type="nucleotide sequence ID" value="NZ_JAFJYC010000002.1"/>
</dbReference>
<accession>A0ABS5YDA6</accession>
<reference evidence="1 2" key="1">
    <citation type="journal article" date="2021" name="Genome Biol. Evol.">
        <title>The evolution of interdependence in a four-way mealybug symbiosis.</title>
        <authorList>
            <person name="Garber A.I."/>
            <person name="Kupper M."/>
            <person name="Laetsch D.R."/>
            <person name="Weldon S.R."/>
            <person name="Ladinsky M.S."/>
            <person name="Bjorkman P.J."/>
            <person name="McCutcheon J.P."/>
        </authorList>
    </citation>
    <scope>NUCLEOTIDE SEQUENCE [LARGE SCALE GENOMIC DNA]</scope>
    <source>
        <strain evidence="1">SOD</strain>
    </source>
</reference>
<dbReference type="Proteomes" id="UP000811282">
    <property type="component" value="Unassembled WGS sequence"/>
</dbReference>
<name>A0ABS5YDA6_9GAMM</name>
<proteinExistence type="predicted"/>
<gene>
    <name evidence="1" type="ORF">JZM24_14325</name>
</gene>
<evidence type="ECO:0000313" key="1">
    <source>
        <dbReference type="EMBL" id="MBT9433014.1"/>
    </source>
</evidence>
<organism evidence="1 2">
    <name type="scientific">Candidatus Sodalis endolongispinus</name>
    <dbReference type="NCBI Taxonomy" id="2812662"/>
    <lineage>
        <taxon>Bacteria</taxon>
        <taxon>Pseudomonadati</taxon>
        <taxon>Pseudomonadota</taxon>
        <taxon>Gammaproteobacteria</taxon>
        <taxon>Enterobacterales</taxon>
        <taxon>Bruguierivoracaceae</taxon>
        <taxon>Sodalis</taxon>
    </lineage>
</organism>
<keyword evidence="2" id="KW-1185">Reference proteome</keyword>